<sequence length="271" mass="30221">MIRSPLKWAGSKARIMDTLCQHLPAGNRLVEPFAGSASVFLNTDYRSYLLADVNPDLIGLFNAIKSNPDDLLYTAGLFFRFDNNAERFRVIRDSFNSNDNDDEFCRAVMFLYLNRHCYNGLCRYNLSGEFNVPYGKYAAPYFPEEEIRQFAEKARKAVFLCLDFEETIEMAGAGDVVYCDPPYIPASSTANFTKYHTGGFTPADHGRMIAALHAAAARGCHVVVSNAAIAENVYRYSGFTVHHITAPRSVSCKGNQRKAAGEIIATMRAYA</sequence>
<proteinExistence type="inferred from homology"/>
<evidence type="ECO:0000256" key="7">
    <source>
        <dbReference type="PIRSR" id="PIRSR000398-1"/>
    </source>
</evidence>
<accession>A0A9X8VJQ9</accession>
<reference evidence="9" key="1">
    <citation type="submission" date="2019-03" db="EMBL/GenBank/DDBJ databases">
        <title>Serratia marcescens strain N2 draft genome.</title>
        <authorList>
            <person name="Yassin A."/>
            <person name="El-Kenawy N."/>
            <person name="Youssef N.H."/>
        </authorList>
    </citation>
    <scope>NUCLEOTIDE SEQUENCE [LARGE SCALE GENOMIC DNA]</scope>
    <source>
        <strain evidence="9">N2</strain>
    </source>
</reference>
<dbReference type="Pfam" id="PF02086">
    <property type="entry name" value="MethyltransfD12"/>
    <property type="match status" value="1"/>
</dbReference>
<dbReference type="GO" id="GO:0032259">
    <property type="term" value="P:methylation"/>
    <property type="evidence" value="ECO:0007669"/>
    <property type="project" value="UniProtKB-KW"/>
</dbReference>
<dbReference type="GO" id="GO:1904047">
    <property type="term" value="F:S-adenosyl-L-methionine binding"/>
    <property type="evidence" value="ECO:0007669"/>
    <property type="project" value="TreeGrafter"/>
</dbReference>
<protein>
    <recommendedName>
        <fullName evidence="2 8">Site-specific DNA-methyltransferase (adenine-specific)</fullName>
        <ecNumber evidence="2 8">2.1.1.72</ecNumber>
    </recommendedName>
</protein>
<dbReference type="NCBIfam" id="TIGR00571">
    <property type="entry name" value="dam"/>
    <property type="match status" value="1"/>
</dbReference>
<feature type="binding site" evidence="7">
    <location>
        <position position="180"/>
    </location>
    <ligand>
        <name>S-adenosyl-L-methionine</name>
        <dbReference type="ChEBI" id="CHEBI:59789"/>
    </ligand>
</feature>
<evidence type="ECO:0000256" key="2">
    <source>
        <dbReference type="ARBA" id="ARBA00011900"/>
    </source>
</evidence>
<dbReference type="InterPro" id="IPR012263">
    <property type="entry name" value="M_m6A_EcoRV"/>
</dbReference>
<dbReference type="PRINTS" id="PR00505">
    <property type="entry name" value="D12N6MTFRASE"/>
</dbReference>
<organism evidence="9">
    <name type="scientific">Serratia marcescens</name>
    <dbReference type="NCBI Taxonomy" id="615"/>
    <lineage>
        <taxon>Bacteria</taxon>
        <taxon>Pseudomonadati</taxon>
        <taxon>Pseudomonadota</taxon>
        <taxon>Gammaproteobacteria</taxon>
        <taxon>Enterobacterales</taxon>
        <taxon>Yersiniaceae</taxon>
        <taxon>Serratia</taxon>
    </lineage>
</organism>
<dbReference type="PANTHER" id="PTHR30481">
    <property type="entry name" value="DNA ADENINE METHYLASE"/>
    <property type="match status" value="1"/>
</dbReference>
<feature type="binding site" evidence="7">
    <location>
        <position position="52"/>
    </location>
    <ligand>
        <name>S-adenosyl-L-methionine</name>
        <dbReference type="ChEBI" id="CHEBI:59789"/>
    </ligand>
</feature>
<dbReference type="GO" id="GO:0009007">
    <property type="term" value="F:site-specific DNA-methyltransferase (adenine-specific) activity"/>
    <property type="evidence" value="ECO:0007669"/>
    <property type="project" value="UniProtKB-UniRule"/>
</dbReference>
<keyword evidence="3 8" id="KW-0489">Methyltransferase</keyword>
<dbReference type="EMBL" id="SPSG01001092">
    <property type="protein sequence ID" value="TFV14122.1"/>
    <property type="molecule type" value="Genomic_DNA"/>
</dbReference>
<dbReference type="Gene3D" id="1.10.1020.10">
    <property type="entry name" value="Adenine-specific Methyltransferase, Domain 2"/>
    <property type="match status" value="1"/>
</dbReference>
<evidence type="ECO:0000256" key="6">
    <source>
        <dbReference type="ARBA" id="ARBA00047942"/>
    </source>
</evidence>
<gene>
    <name evidence="9" type="ORF">E0L31_08715</name>
</gene>
<dbReference type="GO" id="GO:0006298">
    <property type="term" value="P:mismatch repair"/>
    <property type="evidence" value="ECO:0007669"/>
    <property type="project" value="TreeGrafter"/>
</dbReference>
<comment type="catalytic activity">
    <reaction evidence="6 8">
        <text>a 2'-deoxyadenosine in DNA + S-adenosyl-L-methionine = an N(6)-methyl-2'-deoxyadenosine in DNA + S-adenosyl-L-homocysteine + H(+)</text>
        <dbReference type="Rhea" id="RHEA:15197"/>
        <dbReference type="Rhea" id="RHEA-COMP:12418"/>
        <dbReference type="Rhea" id="RHEA-COMP:12419"/>
        <dbReference type="ChEBI" id="CHEBI:15378"/>
        <dbReference type="ChEBI" id="CHEBI:57856"/>
        <dbReference type="ChEBI" id="CHEBI:59789"/>
        <dbReference type="ChEBI" id="CHEBI:90615"/>
        <dbReference type="ChEBI" id="CHEBI:90616"/>
        <dbReference type="EC" id="2.1.1.72"/>
    </reaction>
</comment>
<evidence type="ECO:0000256" key="8">
    <source>
        <dbReference type="RuleBase" id="RU361257"/>
    </source>
</evidence>
<dbReference type="RefSeq" id="WP_212562590.1">
    <property type="nucleotide sequence ID" value="NZ_SPSG02000007.1"/>
</dbReference>
<comment type="similarity">
    <text evidence="1 8">Belongs to the N(4)/N(6)-methyltransferase family.</text>
</comment>
<dbReference type="PANTHER" id="PTHR30481:SF3">
    <property type="entry name" value="DNA ADENINE METHYLASE"/>
    <property type="match status" value="1"/>
</dbReference>
<dbReference type="InterPro" id="IPR012327">
    <property type="entry name" value="MeTrfase_D12"/>
</dbReference>
<evidence type="ECO:0000256" key="1">
    <source>
        <dbReference type="ARBA" id="ARBA00006594"/>
    </source>
</evidence>
<dbReference type="SUPFAM" id="SSF53335">
    <property type="entry name" value="S-adenosyl-L-methionine-dependent methyltransferases"/>
    <property type="match status" value="1"/>
</dbReference>
<dbReference type="GO" id="GO:0043565">
    <property type="term" value="F:sequence-specific DNA binding"/>
    <property type="evidence" value="ECO:0007669"/>
    <property type="project" value="TreeGrafter"/>
</dbReference>
<dbReference type="InterPro" id="IPR023095">
    <property type="entry name" value="Ade_MeTrfase_dom_2"/>
</dbReference>
<dbReference type="InterPro" id="IPR029063">
    <property type="entry name" value="SAM-dependent_MTases_sf"/>
</dbReference>
<feature type="binding site" evidence="7">
    <location>
        <position position="8"/>
    </location>
    <ligand>
        <name>S-adenosyl-L-methionine</name>
        <dbReference type="ChEBI" id="CHEBI:59789"/>
    </ligand>
</feature>
<evidence type="ECO:0000256" key="5">
    <source>
        <dbReference type="ARBA" id="ARBA00022691"/>
    </source>
</evidence>
<name>A0A9X8VJQ9_SERMA</name>
<dbReference type="PIRSF" id="PIRSF000398">
    <property type="entry name" value="M_m6A_EcoRV"/>
    <property type="match status" value="1"/>
</dbReference>
<evidence type="ECO:0000313" key="9">
    <source>
        <dbReference type="EMBL" id="TFV14122.1"/>
    </source>
</evidence>
<evidence type="ECO:0000256" key="3">
    <source>
        <dbReference type="ARBA" id="ARBA00022603"/>
    </source>
</evidence>
<keyword evidence="5 8" id="KW-0949">S-adenosyl-L-methionine</keyword>
<keyword evidence="4 8" id="KW-0808">Transferase</keyword>
<dbReference type="Gene3D" id="3.40.50.150">
    <property type="entry name" value="Vaccinia Virus protein VP39"/>
    <property type="match status" value="1"/>
</dbReference>
<dbReference type="GO" id="GO:0009307">
    <property type="term" value="P:DNA restriction-modification system"/>
    <property type="evidence" value="ECO:0007669"/>
    <property type="project" value="InterPro"/>
</dbReference>
<comment type="caution">
    <text evidence="9">The sequence shown here is derived from an EMBL/GenBank/DDBJ whole genome shotgun (WGS) entry which is preliminary data.</text>
</comment>
<feature type="binding site" evidence="7">
    <location>
        <position position="12"/>
    </location>
    <ligand>
        <name>S-adenosyl-L-methionine</name>
        <dbReference type="ChEBI" id="CHEBI:59789"/>
    </ligand>
</feature>
<evidence type="ECO:0000256" key="4">
    <source>
        <dbReference type="ARBA" id="ARBA00022679"/>
    </source>
</evidence>
<dbReference type="AlphaFoldDB" id="A0A9X8VJQ9"/>
<dbReference type="EC" id="2.1.1.72" evidence="2 8"/>
<dbReference type="PROSITE" id="PS00092">
    <property type="entry name" value="N6_MTASE"/>
    <property type="match status" value="1"/>
</dbReference>
<dbReference type="InterPro" id="IPR002052">
    <property type="entry name" value="DNA_methylase_N6_adenine_CS"/>
</dbReference>